<evidence type="ECO:0000256" key="1">
    <source>
        <dbReference type="SAM" id="MobiDB-lite"/>
    </source>
</evidence>
<reference evidence="2 3" key="1">
    <citation type="submission" date="2017-03" db="EMBL/GenBank/DDBJ databases">
        <title>Genomes of endolithic fungi from Antarctica.</title>
        <authorList>
            <person name="Coleine C."/>
            <person name="Masonjones S."/>
            <person name="Stajich J.E."/>
        </authorList>
    </citation>
    <scope>NUCLEOTIDE SEQUENCE [LARGE SCALE GENOMIC DNA]</scope>
    <source>
        <strain evidence="2 3">CCFEE 5184</strain>
    </source>
</reference>
<keyword evidence="3" id="KW-1185">Reference proteome</keyword>
<proteinExistence type="predicted"/>
<feature type="region of interest" description="Disordered" evidence="1">
    <location>
        <begin position="1"/>
        <end position="37"/>
    </location>
</feature>
<dbReference type="EMBL" id="NAJQ01000194">
    <property type="protein sequence ID" value="TKA75403.1"/>
    <property type="molecule type" value="Genomic_DNA"/>
</dbReference>
<dbReference type="OrthoDB" id="19679at2759"/>
<sequence length="101" mass="11080">MDTPSPTLGTTALTKRSADTLLMPPPPLPKRQKRPPKVLDEDVYSDALSHIIFRGKPKRLYMRTYPFGVVATMQDSLSDIDVTSSPAGNCVLQSVLDVHVS</sequence>
<evidence type="ECO:0000313" key="3">
    <source>
        <dbReference type="Proteomes" id="UP000309340"/>
    </source>
</evidence>
<feature type="compositionally biased region" description="Polar residues" evidence="1">
    <location>
        <begin position="1"/>
        <end position="14"/>
    </location>
</feature>
<organism evidence="2 3">
    <name type="scientific">Friedmanniomyces simplex</name>
    <dbReference type="NCBI Taxonomy" id="329884"/>
    <lineage>
        <taxon>Eukaryota</taxon>
        <taxon>Fungi</taxon>
        <taxon>Dikarya</taxon>
        <taxon>Ascomycota</taxon>
        <taxon>Pezizomycotina</taxon>
        <taxon>Dothideomycetes</taxon>
        <taxon>Dothideomycetidae</taxon>
        <taxon>Mycosphaerellales</taxon>
        <taxon>Teratosphaeriaceae</taxon>
        <taxon>Friedmanniomyces</taxon>
    </lineage>
</organism>
<protein>
    <submittedName>
        <fullName evidence="2">Uncharacterized protein</fullName>
    </submittedName>
</protein>
<gene>
    <name evidence="2" type="ORF">B0A55_05790</name>
</gene>
<comment type="caution">
    <text evidence="2">The sequence shown here is derived from an EMBL/GenBank/DDBJ whole genome shotgun (WGS) entry which is preliminary data.</text>
</comment>
<dbReference type="Proteomes" id="UP000309340">
    <property type="component" value="Unassembled WGS sequence"/>
</dbReference>
<accession>A0A4U0XJ43</accession>
<name>A0A4U0XJ43_9PEZI</name>
<dbReference type="STRING" id="329884.A0A4U0XJ43"/>
<dbReference type="AlphaFoldDB" id="A0A4U0XJ43"/>
<evidence type="ECO:0000313" key="2">
    <source>
        <dbReference type="EMBL" id="TKA75403.1"/>
    </source>
</evidence>